<keyword evidence="2" id="KW-1185">Reference proteome</keyword>
<sequence length="69" mass="8188">MGLNQRRVVLVGSLKFKSEEFYFSTKNWIAYPNFYSMIKFSQAISSFQKMKGKKVQIQMDENTGSWNFF</sequence>
<accession>A0CGR9</accession>
<proteinExistence type="predicted"/>
<dbReference type="RefSeq" id="XP_001437383.1">
    <property type="nucleotide sequence ID" value="XM_001437346.1"/>
</dbReference>
<dbReference type="AlphaFoldDB" id="A0CGR9"/>
<reference evidence="1 2" key="1">
    <citation type="journal article" date="2006" name="Nature">
        <title>Global trends of whole-genome duplications revealed by the ciliate Paramecium tetraurelia.</title>
        <authorList>
            <consortium name="Genoscope"/>
            <person name="Aury J.-M."/>
            <person name="Jaillon O."/>
            <person name="Duret L."/>
            <person name="Noel B."/>
            <person name="Jubin C."/>
            <person name="Porcel B.M."/>
            <person name="Segurens B."/>
            <person name="Daubin V."/>
            <person name="Anthouard V."/>
            <person name="Aiach N."/>
            <person name="Arnaiz O."/>
            <person name="Billaut A."/>
            <person name="Beisson J."/>
            <person name="Blanc I."/>
            <person name="Bouhouche K."/>
            <person name="Camara F."/>
            <person name="Duharcourt S."/>
            <person name="Guigo R."/>
            <person name="Gogendeau D."/>
            <person name="Katinka M."/>
            <person name="Keller A.-M."/>
            <person name="Kissmehl R."/>
            <person name="Klotz C."/>
            <person name="Koll F."/>
            <person name="Le Moue A."/>
            <person name="Lepere C."/>
            <person name="Malinsky S."/>
            <person name="Nowacki M."/>
            <person name="Nowak J.K."/>
            <person name="Plattner H."/>
            <person name="Poulain J."/>
            <person name="Ruiz F."/>
            <person name="Serrano V."/>
            <person name="Zagulski M."/>
            <person name="Dessen P."/>
            <person name="Betermier M."/>
            <person name="Weissenbach J."/>
            <person name="Scarpelli C."/>
            <person name="Schachter V."/>
            <person name="Sperling L."/>
            <person name="Meyer E."/>
            <person name="Cohen J."/>
            <person name="Wincker P."/>
        </authorList>
    </citation>
    <scope>NUCLEOTIDE SEQUENCE [LARGE SCALE GENOMIC DNA]</scope>
    <source>
        <strain evidence="1 2">Stock d4-2</strain>
    </source>
</reference>
<protein>
    <submittedName>
        <fullName evidence="1">Uncharacterized protein</fullName>
    </submittedName>
</protein>
<gene>
    <name evidence="1" type="ORF">GSPATT00007426001</name>
</gene>
<dbReference type="GeneID" id="5023168"/>
<dbReference type="KEGG" id="ptm:GSPATT00007426001"/>
<dbReference type="InParanoid" id="A0CGR9"/>
<dbReference type="Proteomes" id="UP000000600">
    <property type="component" value="Unassembled WGS sequence"/>
</dbReference>
<dbReference type="EMBL" id="CT868074">
    <property type="protein sequence ID" value="CAK69986.1"/>
    <property type="molecule type" value="Genomic_DNA"/>
</dbReference>
<name>A0CGR9_PARTE</name>
<evidence type="ECO:0000313" key="2">
    <source>
        <dbReference type="Proteomes" id="UP000000600"/>
    </source>
</evidence>
<evidence type="ECO:0000313" key="1">
    <source>
        <dbReference type="EMBL" id="CAK69986.1"/>
    </source>
</evidence>
<organism evidence="1 2">
    <name type="scientific">Paramecium tetraurelia</name>
    <dbReference type="NCBI Taxonomy" id="5888"/>
    <lineage>
        <taxon>Eukaryota</taxon>
        <taxon>Sar</taxon>
        <taxon>Alveolata</taxon>
        <taxon>Ciliophora</taxon>
        <taxon>Intramacronucleata</taxon>
        <taxon>Oligohymenophorea</taxon>
        <taxon>Peniculida</taxon>
        <taxon>Parameciidae</taxon>
        <taxon>Paramecium</taxon>
    </lineage>
</organism>
<dbReference type="HOGENOM" id="CLU_2781361_0_0_1"/>